<reference evidence="2" key="1">
    <citation type="submission" date="2021-06" db="EMBL/GenBank/DDBJ databases">
        <title>Comparative genomics, transcriptomics and evolutionary studies reveal genomic signatures of adaptation to plant cell wall in hemibiotrophic fungi.</title>
        <authorList>
            <consortium name="DOE Joint Genome Institute"/>
            <person name="Baroncelli R."/>
            <person name="Diaz J.F."/>
            <person name="Benocci T."/>
            <person name="Peng M."/>
            <person name="Battaglia E."/>
            <person name="Haridas S."/>
            <person name="Andreopoulos W."/>
            <person name="Labutti K."/>
            <person name="Pangilinan J."/>
            <person name="Floch G.L."/>
            <person name="Makela M.R."/>
            <person name="Henrissat B."/>
            <person name="Grigoriev I.V."/>
            <person name="Crouch J.A."/>
            <person name="De Vries R.P."/>
            <person name="Sukno S.A."/>
            <person name="Thon M.R."/>
        </authorList>
    </citation>
    <scope>NUCLEOTIDE SEQUENCE</scope>
    <source>
        <strain evidence="2">CBS 125086</strain>
    </source>
</reference>
<comment type="caution">
    <text evidence="2">The sequence shown here is derived from an EMBL/GenBank/DDBJ whole genome shotgun (WGS) entry which is preliminary data.</text>
</comment>
<protein>
    <submittedName>
        <fullName evidence="2">Uncharacterized protein</fullName>
    </submittedName>
</protein>
<evidence type="ECO:0000313" key="2">
    <source>
        <dbReference type="EMBL" id="KAK1595356.1"/>
    </source>
</evidence>
<dbReference type="GeneID" id="85434941"/>
<proteinExistence type="predicted"/>
<dbReference type="RefSeq" id="XP_060416403.1">
    <property type="nucleotide sequence ID" value="XM_060550701.1"/>
</dbReference>
<dbReference type="Proteomes" id="UP001230504">
    <property type="component" value="Unassembled WGS sequence"/>
</dbReference>
<evidence type="ECO:0000256" key="1">
    <source>
        <dbReference type="SAM" id="MobiDB-lite"/>
    </source>
</evidence>
<dbReference type="AlphaFoldDB" id="A0AAD8V853"/>
<name>A0AAD8V853_9PEZI</name>
<accession>A0AAD8V853</accession>
<keyword evidence="3" id="KW-1185">Reference proteome</keyword>
<sequence length="143" mass="15853">MRHSQDAPPLTASGTASSTPRFARSPVAACSRASIRTSLGYRLLATLTNPWEPALFHYLRRRGVGYLRADDGTAIARRKTYSPGRPTRAGEHKRGSRSGVSTRSMKNLSEAMEYDDAVARGTLDWSEHPSADRLWTLLMLLSY</sequence>
<gene>
    <name evidence="2" type="ORF">LY79DRAFT_111467</name>
</gene>
<evidence type="ECO:0000313" key="3">
    <source>
        <dbReference type="Proteomes" id="UP001230504"/>
    </source>
</evidence>
<feature type="region of interest" description="Disordered" evidence="1">
    <location>
        <begin position="79"/>
        <end position="104"/>
    </location>
</feature>
<dbReference type="EMBL" id="JAHLJV010000016">
    <property type="protein sequence ID" value="KAK1595356.1"/>
    <property type="molecule type" value="Genomic_DNA"/>
</dbReference>
<feature type="region of interest" description="Disordered" evidence="1">
    <location>
        <begin position="1"/>
        <end position="26"/>
    </location>
</feature>
<organism evidence="2 3">
    <name type="scientific">Colletotrichum navitas</name>
    <dbReference type="NCBI Taxonomy" id="681940"/>
    <lineage>
        <taxon>Eukaryota</taxon>
        <taxon>Fungi</taxon>
        <taxon>Dikarya</taxon>
        <taxon>Ascomycota</taxon>
        <taxon>Pezizomycotina</taxon>
        <taxon>Sordariomycetes</taxon>
        <taxon>Hypocreomycetidae</taxon>
        <taxon>Glomerellales</taxon>
        <taxon>Glomerellaceae</taxon>
        <taxon>Colletotrichum</taxon>
        <taxon>Colletotrichum graminicola species complex</taxon>
    </lineage>
</organism>